<keyword evidence="1" id="KW-0732">Signal</keyword>
<keyword evidence="4" id="KW-1185">Reference proteome</keyword>
<feature type="domain" description="Agd3 deacetylase" evidence="2">
    <location>
        <begin position="333"/>
        <end position="625"/>
    </location>
</feature>
<dbReference type="InterPro" id="IPR056826">
    <property type="entry name" value="Agd3_CE"/>
</dbReference>
<dbReference type="EMBL" id="KQ242446">
    <property type="protein sequence ID" value="KNC78663.1"/>
    <property type="molecule type" value="Genomic_DNA"/>
</dbReference>
<dbReference type="Pfam" id="PF25115">
    <property type="entry name" value="Agd3_CE"/>
    <property type="match status" value="2"/>
</dbReference>
<dbReference type="Proteomes" id="UP000054560">
    <property type="component" value="Unassembled WGS sequence"/>
</dbReference>
<dbReference type="GeneID" id="25909415"/>
<dbReference type="RefSeq" id="XP_014152565.1">
    <property type="nucleotide sequence ID" value="XM_014297090.1"/>
</dbReference>
<dbReference type="AlphaFoldDB" id="A0A0L0FRS6"/>
<proteinExistence type="predicted"/>
<gene>
    <name evidence="3" type="ORF">SARC_08911</name>
</gene>
<organism evidence="3 4">
    <name type="scientific">Sphaeroforma arctica JP610</name>
    <dbReference type="NCBI Taxonomy" id="667725"/>
    <lineage>
        <taxon>Eukaryota</taxon>
        <taxon>Ichthyosporea</taxon>
        <taxon>Ichthyophonida</taxon>
        <taxon>Sphaeroforma</taxon>
    </lineage>
</organism>
<feature type="chain" id="PRO_5005538344" description="Agd3 deacetylase domain-containing protein" evidence="1">
    <location>
        <begin position="19"/>
        <end position="695"/>
    </location>
</feature>
<feature type="signal peptide" evidence="1">
    <location>
        <begin position="1"/>
        <end position="18"/>
    </location>
</feature>
<protein>
    <recommendedName>
        <fullName evidence="2">Agd3 deacetylase domain-containing protein</fullName>
    </recommendedName>
</protein>
<reference evidence="3 4" key="1">
    <citation type="submission" date="2011-02" db="EMBL/GenBank/DDBJ databases">
        <title>The Genome Sequence of Sphaeroforma arctica JP610.</title>
        <authorList>
            <consortium name="The Broad Institute Genome Sequencing Platform"/>
            <person name="Russ C."/>
            <person name="Cuomo C."/>
            <person name="Young S.K."/>
            <person name="Zeng Q."/>
            <person name="Gargeya S."/>
            <person name="Alvarado L."/>
            <person name="Berlin A."/>
            <person name="Chapman S.B."/>
            <person name="Chen Z."/>
            <person name="Freedman E."/>
            <person name="Gellesch M."/>
            <person name="Goldberg J."/>
            <person name="Griggs A."/>
            <person name="Gujja S."/>
            <person name="Heilman E."/>
            <person name="Heiman D."/>
            <person name="Howarth C."/>
            <person name="Mehta T."/>
            <person name="Neiman D."/>
            <person name="Pearson M."/>
            <person name="Roberts A."/>
            <person name="Saif S."/>
            <person name="Shea T."/>
            <person name="Shenoy N."/>
            <person name="Sisk P."/>
            <person name="Stolte C."/>
            <person name="Sykes S."/>
            <person name="White J."/>
            <person name="Yandava C."/>
            <person name="Burger G."/>
            <person name="Gray M.W."/>
            <person name="Holland P.W.H."/>
            <person name="King N."/>
            <person name="Lang F.B.F."/>
            <person name="Roger A.J."/>
            <person name="Ruiz-Trillo I."/>
            <person name="Haas B."/>
            <person name="Nusbaum C."/>
            <person name="Birren B."/>
        </authorList>
    </citation>
    <scope>NUCLEOTIDE SEQUENCE [LARGE SCALE GENOMIC DNA]</scope>
    <source>
        <strain evidence="3 4">JP610</strain>
    </source>
</reference>
<evidence type="ECO:0000256" key="1">
    <source>
        <dbReference type="SAM" id="SignalP"/>
    </source>
</evidence>
<accession>A0A0L0FRS6</accession>
<dbReference type="STRING" id="667725.A0A0L0FRS6"/>
<dbReference type="eggNOG" id="ENOG502QR2R">
    <property type="taxonomic scope" value="Eukaryota"/>
</dbReference>
<evidence type="ECO:0000313" key="3">
    <source>
        <dbReference type="EMBL" id="KNC78663.1"/>
    </source>
</evidence>
<dbReference type="OrthoDB" id="2113314at2759"/>
<evidence type="ECO:0000259" key="2">
    <source>
        <dbReference type="Pfam" id="PF25115"/>
    </source>
</evidence>
<feature type="domain" description="Agd3 deacetylase" evidence="2">
    <location>
        <begin position="258"/>
        <end position="319"/>
    </location>
</feature>
<evidence type="ECO:0000313" key="4">
    <source>
        <dbReference type="Proteomes" id="UP000054560"/>
    </source>
</evidence>
<name>A0A0L0FRS6_9EUKA</name>
<sequence length="695" mass="76940">MRLAQIVYVAVWTASVAGTAIPNPVSRNTRLADSGLASDSNLGLRTLILGSTDENVIVPKNILSAYGSPYDVYIGTQPSYAENSWHSIVIADSDVDPAEVRQYAVRTRARIAILQPLKDDLGDLGVVQSNVNGFPNVTVATGVPASISGVLNNQESWSITELSPLAVIIVDNEAVQPFLKYNVVGSNDFLAAFVSKNKVTGTEEMHFMFNAIANELTRDFDINYSVETESTHINLALGHAWMEWVTRGVFIGYRRMTLNLHIDDWYHKAVPLDAPNAAAQRIQGVDVENYATWRKSLHTKLPVGSDFKLEPAFNGAGIAMLGFEDTEGLLEATQKNAAEFFWVSHTWTHVNMDWVDSAKTTHPDAVRYDAEFDYNKRVVRGEGIATEEYIDAWAGYPATPSGQFLNNDPILMKNNFSPHSLVTPEISGLWPKDFNGKVADGRKAYPKNELFWDRLIANGMYNVVGDTSRLETVAEYKYHGIFTTIDQYGTSWGMIMPRFGPNVPWNCYTESCLEYHYNDEGACGWIAYGPTCPGKMSGSDIIIREAKTATIPLLQLRWDSYMFHQANMFSQPYKSGQVGLVSQFAEEALLDVMRFVDGLPFVSLKMDDLGDLYRERMTRDYCDIQGSITFATDGTPSSIEVQGKNGPCQAAVTITSRSGLSFDGEAVTVYGPDKTSFQDATTIKAAKFKVAGSFF</sequence>